<dbReference type="Gene3D" id="3.40.50.2300">
    <property type="match status" value="1"/>
</dbReference>
<dbReference type="GO" id="GO:0046685">
    <property type="term" value="P:response to arsenic-containing substance"/>
    <property type="evidence" value="ECO:0007669"/>
    <property type="project" value="UniProtKB-KW"/>
</dbReference>
<dbReference type="PANTHER" id="PTHR43428:SF1">
    <property type="entry name" value="ARSENATE REDUCTASE"/>
    <property type="match status" value="1"/>
</dbReference>
<dbReference type="OrthoDB" id="9793058at2"/>
<dbReference type="EMBL" id="QDDL01000008">
    <property type="protein sequence ID" value="PVZ66267.1"/>
    <property type="molecule type" value="Genomic_DNA"/>
</dbReference>
<protein>
    <submittedName>
        <fullName evidence="3">Low molecular weight phosphatase family protein</fullName>
    </submittedName>
</protein>
<evidence type="ECO:0000259" key="2">
    <source>
        <dbReference type="SMART" id="SM00226"/>
    </source>
</evidence>
<dbReference type="Proteomes" id="UP000244906">
    <property type="component" value="Unassembled WGS sequence"/>
</dbReference>
<dbReference type="RefSeq" id="WP_116688187.1">
    <property type="nucleotide sequence ID" value="NZ_CAWNYD010000008.1"/>
</dbReference>
<gene>
    <name evidence="3" type="ORF">DC094_16300</name>
</gene>
<dbReference type="Pfam" id="PF01451">
    <property type="entry name" value="LMWPc"/>
    <property type="match status" value="1"/>
</dbReference>
<evidence type="ECO:0000313" key="4">
    <source>
        <dbReference type="Proteomes" id="UP000244906"/>
    </source>
</evidence>
<feature type="domain" description="Phosphotyrosine protein phosphatase I" evidence="2">
    <location>
        <begin position="2"/>
        <end position="136"/>
    </location>
</feature>
<keyword evidence="1" id="KW-0059">Arsenical resistance</keyword>
<dbReference type="SMART" id="SM00226">
    <property type="entry name" value="LMWPc"/>
    <property type="match status" value="1"/>
</dbReference>
<evidence type="ECO:0000256" key="1">
    <source>
        <dbReference type="ARBA" id="ARBA00022849"/>
    </source>
</evidence>
<accession>A0A2V1GUC0</accession>
<sequence>MPRALFLCTGNSCRSIIGEALLNHLGGTHWQAFSAGSQPLGQVNPNAVDVLKRHSIQIENFSSQSWNEYQQDFDLIITVCGNAAEENCPVPNSDKLSVHWGLEDPAHATGTAEEIATAFDRTYFELEARIKELLTLDWSKLNQQQRQQHCLQIHQQMLLAS</sequence>
<name>A0A2V1GUC0_9GAMM</name>
<dbReference type="InterPro" id="IPR036196">
    <property type="entry name" value="Ptyr_pPase_sf"/>
</dbReference>
<keyword evidence="4" id="KW-1185">Reference proteome</keyword>
<reference evidence="3 4" key="1">
    <citation type="submission" date="2018-04" db="EMBL/GenBank/DDBJ databases">
        <title>Thalassorhabdus spongiae gen. nov., sp. nov., isolated from a marine sponge in South-West Iceland.</title>
        <authorList>
            <person name="Knobloch S."/>
            <person name="Daussin A."/>
            <person name="Johannsson R."/>
            <person name="Marteinsson V.T."/>
        </authorList>
    </citation>
    <scope>NUCLEOTIDE SEQUENCE [LARGE SCALE GENOMIC DNA]</scope>
    <source>
        <strain evidence="3 4">Hp12</strain>
    </source>
</reference>
<dbReference type="SUPFAM" id="SSF52788">
    <property type="entry name" value="Phosphotyrosine protein phosphatases I"/>
    <property type="match status" value="1"/>
</dbReference>
<dbReference type="PANTHER" id="PTHR43428">
    <property type="entry name" value="ARSENATE REDUCTASE"/>
    <property type="match status" value="1"/>
</dbReference>
<evidence type="ECO:0000313" key="3">
    <source>
        <dbReference type="EMBL" id="PVZ66267.1"/>
    </source>
</evidence>
<organism evidence="3 4">
    <name type="scientific">Pelagibaculum spongiae</name>
    <dbReference type="NCBI Taxonomy" id="2080658"/>
    <lineage>
        <taxon>Bacteria</taxon>
        <taxon>Pseudomonadati</taxon>
        <taxon>Pseudomonadota</taxon>
        <taxon>Gammaproteobacteria</taxon>
        <taxon>Oceanospirillales</taxon>
        <taxon>Pelagibaculum</taxon>
    </lineage>
</organism>
<proteinExistence type="predicted"/>
<comment type="caution">
    <text evidence="3">The sequence shown here is derived from an EMBL/GenBank/DDBJ whole genome shotgun (WGS) entry which is preliminary data.</text>
</comment>
<dbReference type="AlphaFoldDB" id="A0A2V1GUC0"/>
<dbReference type="InterPro" id="IPR023485">
    <property type="entry name" value="Ptyr_pPase"/>
</dbReference>
<dbReference type="CDD" id="cd16345">
    <property type="entry name" value="LMWP_ArsC"/>
    <property type="match status" value="1"/>
</dbReference>